<organism evidence="2 3">
    <name type="scientific">Zootermopsis nevadensis</name>
    <name type="common">Dampwood termite</name>
    <dbReference type="NCBI Taxonomy" id="136037"/>
    <lineage>
        <taxon>Eukaryota</taxon>
        <taxon>Metazoa</taxon>
        <taxon>Ecdysozoa</taxon>
        <taxon>Arthropoda</taxon>
        <taxon>Hexapoda</taxon>
        <taxon>Insecta</taxon>
        <taxon>Pterygota</taxon>
        <taxon>Neoptera</taxon>
        <taxon>Polyneoptera</taxon>
        <taxon>Dictyoptera</taxon>
        <taxon>Blattodea</taxon>
        <taxon>Blattoidea</taxon>
        <taxon>Termitoidae</taxon>
        <taxon>Termopsidae</taxon>
        <taxon>Zootermopsis</taxon>
    </lineage>
</organism>
<dbReference type="AlphaFoldDB" id="A0A067RKT1"/>
<reference evidence="2 3" key="1">
    <citation type="journal article" date="2014" name="Nat. Commun.">
        <title>Molecular traces of alternative social organization in a termite genome.</title>
        <authorList>
            <person name="Terrapon N."/>
            <person name="Li C."/>
            <person name="Robertson H.M."/>
            <person name="Ji L."/>
            <person name="Meng X."/>
            <person name="Booth W."/>
            <person name="Chen Z."/>
            <person name="Childers C.P."/>
            <person name="Glastad K.M."/>
            <person name="Gokhale K."/>
            <person name="Gowin J."/>
            <person name="Gronenberg W."/>
            <person name="Hermansen R.A."/>
            <person name="Hu H."/>
            <person name="Hunt B.G."/>
            <person name="Huylmans A.K."/>
            <person name="Khalil S.M."/>
            <person name="Mitchell R.D."/>
            <person name="Munoz-Torres M.C."/>
            <person name="Mustard J.A."/>
            <person name="Pan H."/>
            <person name="Reese J.T."/>
            <person name="Scharf M.E."/>
            <person name="Sun F."/>
            <person name="Vogel H."/>
            <person name="Xiao J."/>
            <person name="Yang W."/>
            <person name="Yang Z."/>
            <person name="Yang Z."/>
            <person name="Zhou J."/>
            <person name="Zhu J."/>
            <person name="Brent C.S."/>
            <person name="Elsik C.G."/>
            <person name="Goodisman M.A."/>
            <person name="Liberles D.A."/>
            <person name="Roe R.M."/>
            <person name="Vargo E.L."/>
            <person name="Vilcinskas A."/>
            <person name="Wang J."/>
            <person name="Bornberg-Bauer E."/>
            <person name="Korb J."/>
            <person name="Zhang G."/>
            <person name="Liebig J."/>
        </authorList>
    </citation>
    <scope>NUCLEOTIDE SEQUENCE [LARGE SCALE GENOMIC DNA]</scope>
    <source>
        <tissue evidence="2">Whole organism</tissue>
    </source>
</reference>
<evidence type="ECO:0000313" key="3">
    <source>
        <dbReference type="Proteomes" id="UP000027135"/>
    </source>
</evidence>
<sequence length="41" mass="4660">MDRSSTPQNHWKMGQNFNSVKSESLQANATTVSWLSQQSTF</sequence>
<dbReference type="Proteomes" id="UP000027135">
    <property type="component" value="Unassembled WGS sequence"/>
</dbReference>
<dbReference type="InParanoid" id="A0A067RKT1"/>
<proteinExistence type="predicted"/>
<name>A0A067RKT1_ZOONE</name>
<evidence type="ECO:0000313" key="2">
    <source>
        <dbReference type="EMBL" id="KDR24476.1"/>
    </source>
</evidence>
<feature type="region of interest" description="Disordered" evidence="1">
    <location>
        <begin position="1"/>
        <end position="22"/>
    </location>
</feature>
<protein>
    <submittedName>
        <fullName evidence="2">Uncharacterized protein</fullName>
    </submittedName>
</protein>
<keyword evidence="3" id="KW-1185">Reference proteome</keyword>
<gene>
    <name evidence="2" type="ORF">L798_03245</name>
</gene>
<accession>A0A067RKT1</accession>
<dbReference type="EMBL" id="KK852410">
    <property type="protein sequence ID" value="KDR24476.1"/>
    <property type="molecule type" value="Genomic_DNA"/>
</dbReference>
<evidence type="ECO:0000256" key="1">
    <source>
        <dbReference type="SAM" id="MobiDB-lite"/>
    </source>
</evidence>